<feature type="domain" description="ABC3 transporter permease C-terminal" evidence="7">
    <location>
        <begin position="268"/>
        <end position="382"/>
    </location>
</feature>
<accession>A0A9D1MHK5</accession>
<evidence type="ECO:0000256" key="2">
    <source>
        <dbReference type="ARBA" id="ARBA00022475"/>
    </source>
</evidence>
<gene>
    <name evidence="8" type="ORF">IAB05_03435</name>
</gene>
<keyword evidence="4 6" id="KW-1133">Transmembrane helix</keyword>
<evidence type="ECO:0000313" key="8">
    <source>
        <dbReference type="EMBL" id="HIU60429.1"/>
    </source>
</evidence>
<comment type="subcellular location">
    <subcellularLocation>
        <location evidence="1">Cell membrane</location>
        <topology evidence="1">Multi-pass membrane protein</topology>
    </subcellularLocation>
</comment>
<keyword evidence="3 6" id="KW-0812">Transmembrane</keyword>
<feature type="transmembrane region" description="Helical" evidence="6">
    <location>
        <begin position="427"/>
        <end position="451"/>
    </location>
</feature>
<dbReference type="InterPro" id="IPR003838">
    <property type="entry name" value="ABC3_permease_C"/>
</dbReference>
<reference evidence="8" key="1">
    <citation type="submission" date="2020-10" db="EMBL/GenBank/DDBJ databases">
        <authorList>
            <person name="Gilroy R."/>
        </authorList>
    </citation>
    <scope>NUCLEOTIDE SEQUENCE</scope>
    <source>
        <strain evidence="8">18911</strain>
    </source>
</reference>
<dbReference type="AlphaFoldDB" id="A0A9D1MHK5"/>
<evidence type="ECO:0000259" key="7">
    <source>
        <dbReference type="Pfam" id="PF02687"/>
    </source>
</evidence>
<evidence type="ECO:0000256" key="1">
    <source>
        <dbReference type="ARBA" id="ARBA00004651"/>
    </source>
</evidence>
<dbReference type="PANTHER" id="PTHR30287">
    <property type="entry name" value="MEMBRANE COMPONENT OF PREDICTED ABC SUPERFAMILY METABOLITE UPTAKE TRANSPORTER"/>
    <property type="match status" value="1"/>
</dbReference>
<organism evidence="8 9">
    <name type="scientific">Candidatus Stercoripulliclostridium merdigallinarum</name>
    <dbReference type="NCBI Taxonomy" id="2840951"/>
    <lineage>
        <taxon>Bacteria</taxon>
        <taxon>Bacillati</taxon>
        <taxon>Bacillota</taxon>
        <taxon>Clostridia</taxon>
        <taxon>Eubacteriales</taxon>
        <taxon>Candidatus Stercoripulliclostridium</taxon>
    </lineage>
</organism>
<feature type="transmembrane region" description="Helical" evidence="6">
    <location>
        <begin position="359"/>
        <end position="379"/>
    </location>
</feature>
<feature type="transmembrane region" description="Helical" evidence="6">
    <location>
        <begin position="478"/>
        <end position="499"/>
    </location>
</feature>
<dbReference type="GO" id="GO:0005886">
    <property type="term" value="C:plasma membrane"/>
    <property type="evidence" value="ECO:0007669"/>
    <property type="project" value="UniProtKB-SubCell"/>
</dbReference>
<dbReference type="Proteomes" id="UP000824094">
    <property type="component" value="Unassembled WGS sequence"/>
</dbReference>
<evidence type="ECO:0000256" key="5">
    <source>
        <dbReference type="ARBA" id="ARBA00023136"/>
    </source>
</evidence>
<feature type="transmembrane region" description="Helical" evidence="6">
    <location>
        <begin position="400"/>
        <end position="421"/>
    </location>
</feature>
<keyword evidence="5 6" id="KW-0472">Membrane</keyword>
<feature type="transmembrane region" description="Helical" evidence="6">
    <location>
        <begin position="265"/>
        <end position="289"/>
    </location>
</feature>
<proteinExistence type="predicted"/>
<feature type="transmembrane region" description="Helical" evidence="6">
    <location>
        <begin position="20"/>
        <end position="43"/>
    </location>
</feature>
<feature type="transmembrane region" description="Helical" evidence="6">
    <location>
        <begin position="756"/>
        <end position="778"/>
    </location>
</feature>
<evidence type="ECO:0000256" key="6">
    <source>
        <dbReference type="SAM" id="Phobius"/>
    </source>
</evidence>
<dbReference type="PROSITE" id="PS51257">
    <property type="entry name" value="PROKAR_LIPOPROTEIN"/>
    <property type="match status" value="1"/>
</dbReference>
<dbReference type="Pfam" id="PF02687">
    <property type="entry name" value="FtsX"/>
    <property type="match status" value="1"/>
</dbReference>
<evidence type="ECO:0000313" key="9">
    <source>
        <dbReference type="Proteomes" id="UP000824094"/>
    </source>
</evidence>
<sequence length="841" mass="91165">MKILFKHTLYSIKKNPLQSFIMLISVMIVTACALLCLNISSIFRQTAELWGPLSYANADYLISANADYTYKDEYGNIVPSSRQFDEIKEFLAAVGVGWLRYNSSDNFLETEDHTVRAHSYIVRDLDEINRISEARIVAETTPSETLNNAFVSIKFAQLTGLAPGDTFSVKGDEKSYFVRGVCDNYGLYYGGDYVKVIIEDPYSWARSESGTFGIYLPDGFGNEEFEALFYAEKNDGRLRAASLLTGPISSYIPMIDDSVKNSMKMITIAAAAIGAVMSVLLASSFTVIVRSRSEELIRFKTAGATPVQASVILFTESIAYSLIGGSLGLSVGRLLILYLENALHKTLLTSTIAVTPISYLWSLLIGIGIASLSSLVPAVRLGIKPIRELTGGKSKIARRPLWFIAVIGGAVSIAGIVWIALTEYETAPVFLLIAGLAILIPGLMPTIVYGISKLSEKFPSCLTLGLISAGRNHGVRSAAVVTTALIVFVSFGASVLSIVNYSTYSTFIRLTGDYSIDISSAKAGNDRYAIAEQVLDTLKGLPYVEDAAIIKDSGASIENTGTGNVLKNLRLYAVESSADLHFVAPDCPEELFEAFDSTPNAAIVSSALAFAYGMRPGNDIRIFVDSLFEADHSKEPFKIIGVDETVTGNDQMLIIKYSDFDEYGNLSVSVNADPVHFQELKSLLDTDVVTVMYRQDDFSAEGMDKIQVGNLLPTFLFIIYGIAAIGLINLLLISANGRRDEFAVYRMGGADMAKGALYIGAESLEIGVTTFAAGFLLASVVRLTAKGIGAIIGKYTFPVIFTVDTLIFAAVGSAIYMVTNFVVNLVYFALSGYRTLSVRQG</sequence>
<keyword evidence="2" id="KW-1003">Cell membrane</keyword>
<comment type="caution">
    <text evidence="8">The sequence shown here is derived from an EMBL/GenBank/DDBJ whole genome shotgun (WGS) entry which is preliminary data.</text>
</comment>
<evidence type="ECO:0000256" key="4">
    <source>
        <dbReference type="ARBA" id="ARBA00022989"/>
    </source>
</evidence>
<feature type="transmembrane region" description="Helical" evidence="6">
    <location>
        <begin position="318"/>
        <end position="339"/>
    </location>
</feature>
<reference evidence="8" key="2">
    <citation type="journal article" date="2021" name="PeerJ">
        <title>Extensive microbial diversity within the chicken gut microbiome revealed by metagenomics and culture.</title>
        <authorList>
            <person name="Gilroy R."/>
            <person name="Ravi A."/>
            <person name="Getino M."/>
            <person name="Pursley I."/>
            <person name="Horton D.L."/>
            <person name="Alikhan N.F."/>
            <person name="Baker D."/>
            <person name="Gharbi K."/>
            <person name="Hall N."/>
            <person name="Watson M."/>
            <person name="Adriaenssens E.M."/>
            <person name="Foster-Nyarko E."/>
            <person name="Jarju S."/>
            <person name="Secka A."/>
            <person name="Antonio M."/>
            <person name="Oren A."/>
            <person name="Chaudhuri R.R."/>
            <person name="La Ragione R."/>
            <person name="Hildebrand F."/>
            <person name="Pallen M.J."/>
        </authorList>
    </citation>
    <scope>NUCLEOTIDE SEQUENCE</scope>
    <source>
        <strain evidence="8">18911</strain>
    </source>
</reference>
<dbReference type="PANTHER" id="PTHR30287:SF2">
    <property type="entry name" value="BLL1001 PROTEIN"/>
    <property type="match status" value="1"/>
</dbReference>
<feature type="transmembrane region" description="Helical" evidence="6">
    <location>
        <begin position="806"/>
        <end position="830"/>
    </location>
</feature>
<dbReference type="EMBL" id="DVNF01000100">
    <property type="protein sequence ID" value="HIU60429.1"/>
    <property type="molecule type" value="Genomic_DNA"/>
</dbReference>
<feature type="transmembrane region" description="Helical" evidence="6">
    <location>
        <begin position="715"/>
        <end position="735"/>
    </location>
</feature>
<evidence type="ECO:0000256" key="3">
    <source>
        <dbReference type="ARBA" id="ARBA00022692"/>
    </source>
</evidence>
<name>A0A9D1MHK5_9FIRM</name>
<dbReference type="InterPro" id="IPR038766">
    <property type="entry name" value="Membrane_comp_ABC_pdt"/>
</dbReference>
<protein>
    <recommendedName>
        <fullName evidence="7">ABC3 transporter permease C-terminal domain-containing protein</fullName>
    </recommendedName>
</protein>